<protein>
    <submittedName>
        <fullName evidence="3">Uncharacterized protein</fullName>
    </submittedName>
</protein>
<evidence type="ECO:0000256" key="1">
    <source>
        <dbReference type="SAM" id="MobiDB-lite"/>
    </source>
</evidence>
<dbReference type="WBParaSite" id="PSAMB.scaffold1159size35116.g11382.t1">
    <property type="protein sequence ID" value="PSAMB.scaffold1159size35116.g11382.t1"/>
    <property type="gene ID" value="PSAMB.scaffold1159size35116.g11382"/>
</dbReference>
<keyword evidence="2" id="KW-1185">Reference proteome</keyword>
<feature type="compositionally biased region" description="Pro residues" evidence="1">
    <location>
        <begin position="106"/>
        <end position="125"/>
    </location>
</feature>
<dbReference type="AlphaFoldDB" id="A0A914UPJ6"/>
<proteinExistence type="predicted"/>
<accession>A0A914UPJ6</accession>
<organism evidence="2 3">
    <name type="scientific">Plectus sambesii</name>
    <dbReference type="NCBI Taxonomy" id="2011161"/>
    <lineage>
        <taxon>Eukaryota</taxon>
        <taxon>Metazoa</taxon>
        <taxon>Ecdysozoa</taxon>
        <taxon>Nematoda</taxon>
        <taxon>Chromadorea</taxon>
        <taxon>Plectida</taxon>
        <taxon>Plectina</taxon>
        <taxon>Plectoidea</taxon>
        <taxon>Plectidae</taxon>
        <taxon>Plectus</taxon>
    </lineage>
</organism>
<evidence type="ECO:0000313" key="3">
    <source>
        <dbReference type="WBParaSite" id="PSAMB.scaffold1159size35116.g11382.t1"/>
    </source>
</evidence>
<feature type="region of interest" description="Disordered" evidence="1">
    <location>
        <begin position="104"/>
        <end position="125"/>
    </location>
</feature>
<evidence type="ECO:0000313" key="2">
    <source>
        <dbReference type="Proteomes" id="UP000887566"/>
    </source>
</evidence>
<name>A0A914UPJ6_9BILA</name>
<reference evidence="3" key="1">
    <citation type="submission" date="2022-11" db="UniProtKB">
        <authorList>
            <consortium name="WormBaseParasite"/>
        </authorList>
    </citation>
    <scope>IDENTIFICATION</scope>
</reference>
<dbReference type="Proteomes" id="UP000887566">
    <property type="component" value="Unplaced"/>
</dbReference>
<feature type="region of interest" description="Disordered" evidence="1">
    <location>
        <begin position="49"/>
        <end position="68"/>
    </location>
</feature>
<sequence length="125" mass="13376">MCLCSSVARSTADIGGPDAFVSPGTHHRAASISERRMRRAVLAAFAANGRRAQQAPIADRESPTSERVSPWRQFMRYRVAFLRASPPAAATTLQLAAFPLHSPVVTLPPLPPPSPPPPPPPSHVL</sequence>